<dbReference type="GO" id="GO:0005886">
    <property type="term" value="C:plasma membrane"/>
    <property type="evidence" value="ECO:0007669"/>
    <property type="project" value="TreeGrafter"/>
</dbReference>
<dbReference type="Pfam" id="PF04304">
    <property type="entry name" value="DUF454"/>
    <property type="match status" value="1"/>
</dbReference>
<dbReference type="Proteomes" id="UP000244092">
    <property type="component" value="Unassembled WGS sequence"/>
</dbReference>
<accession>A0A061SL64</accession>
<keyword evidence="1" id="KW-0812">Transmembrane</keyword>
<dbReference type="EMBL" id="QBKU01000011">
    <property type="protein sequence ID" value="PTX72327.1"/>
    <property type="molecule type" value="Genomic_DNA"/>
</dbReference>
<dbReference type="RefSeq" id="WP_025046790.1">
    <property type="nucleotide sequence ID" value="NZ_JAFBPZ010000006.1"/>
</dbReference>
<keyword evidence="1" id="KW-0472">Membrane</keyword>
<reference evidence="2 4" key="1">
    <citation type="journal article" date="2014" name="Genome Announc.">
        <title>Draft Genome Sequences of Two Isolates of the Roseobacter Group, Sulfitobacter sp. Strains 3SOLIMAR09 and 1FIGIMAR09, from Harbors of Mallorca Island (Mediterranean Sea).</title>
        <authorList>
            <person name="Mas-Llado M."/>
            <person name="Pina-Villalonga J.M."/>
            <person name="Brunet-Galmes I."/>
            <person name="Nogales B."/>
            <person name="Bosch R."/>
        </authorList>
    </citation>
    <scope>NUCLEOTIDE SEQUENCE [LARGE SCALE GENOMIC DNA]</scope>
    <source>
        <strain evidence="2 4">1FIGIMAR09</strain>
    </source>
</reference>
<protein>
    <submittedName>
        <fullName evidence="2">Membrane protein</fullName>
    </submittedName>
</protein>
<dbReference type="eggNOG" id="COG2832">
    <property type="taxonomic scope" value="Bacteria"/>
</dbReference>
<name>A0A061SL64_9RHOB</name>
<reference evidence="3 5" key="2">
    <citation type="submission" date="2018-04" db="EMBL/GenBank/DDBJ databases">
        <title>Genomic Encyclopedia of Archaeal and Bacterial Type Strains, Phase II (KMG-II): from individual species to whole genera.</title>
        <authorList>
            <person name="Goeker M."/>
        </authorList>
    </citation>
    <scope>NUCLEOTIDE SEQUENCE [LARGE SCALE GENOMIC DNA]</scope>
    <source>
        <strain evidence="3 5">DSM 12244</strain>
    </source>
</reference>
<evidence type="ECO:0000313" key="4">
    <source>
        <dbReference type="Proteomes" id="UP000027337"/>
    </source>
</evidence>
<dbReference type="STRING" id="83219.PM02_13305"/>
<dbReference type="OrthoDB" id="9816293at2"/>
<evidence type="ECO:0000313" key="3">
    <source>
        <dbReference type="EMBL" id="PTX72327.1"/>
    </source>
</evidence>
<feature type="transmembrane region" description="Helical" evidence="1">
    <location>
        <begin position="69"/>
        <end position="89"/>
    </location>
</feature>
<evidence type="ECO:0000313" key="2">
    <source>
        <dbReference type="EMBL" id="KAJ02456.1"/>
    </source>
</evidence>
<dbReference type="InterPro" id="IPR007401">
    <property type="entry name" value="DUF454"/>
</dbReference>
<evidence type="ECO:0000313" key="5">
    <source>
        <dbReference type="Proteomes" id="UP000244092"/>
    </source>
</evidence>
<evidence type="ECO:0000256" key="1">
    <source>
        <dbReference type="SAM" id="Phobius"/>
    </source>
</evidence>
<dbReference type="PANTHER" id="PTHR35813:SF1">
    <property type="entry name" value="INNER MEMBRANE PROTEIN YBAN"/>
    <property type="match status" value="1"/>
</dbReference>
<dbReference type="Proteomes" id="UP000027337">
    <property type="component" value="Unassembled WGS sequence"/>
</dbReference>
<dbReference type="PIRSF" id="PIRSF016789">
    <property type="entry name" value="DUF454"/>
    <property type="match status" value="1"/>
</dbReference>
<keyword evidence="4" id="KW-1185">Reference proteome</keyword>
<dbReference type="PANTHER" id="PTHR35813">
    <property type="entry name" value="INNER MEMBRANE PROTEIN YBAN"/>
    <property type="match status" value="1"/>
</dbReference>
<dbReference type="AlphaFoldDB" id="A0A061SL64"/>
<proteinExistence type="predicted"/>
<keyword evidence="1" id="KW-1133">Transmembrane helix</keyword>
<dbReference type="EMBL" id="JEMU01000011">
    <property type="protein sequence ID" value="KAJ02456.1"/>
    <property type="molecule type" value="Genomic_DNA"/>
</dbReference>
<organism evidence="2 4">
    <name type="scientific">Sulfitobacter mediterraneus</name>
    <dbReference type="NCBI Taxonomy" id="83219"/>
    <lineage>
        <taxon>Bacteria</taxon>
        <taxon>Pseudomonadati</taxon>
        <taxon>Pseudomonadota</taxon>
        <taxon>Alphaproteobacteria</taxon>
        <taxon>Rhodobacterales</taxon>
        <taxon>Roseobacteraceae</taxon>
        <taxon>Sulfitobacter</taxon>
    </lineage>
</organism>
<sequence>MTKLIWTACGLVALALGAIGVVLPGLPTTPFIILAAFCFTKGSPRLAAMLDGHHIFGPILEEWRLRGAIAPRFKAIAVAMMALTFAVSLAMGLPIVILIIQAICMSGAAAYVLTRPN</sequence>
<gene>
    <name evidence="3" type="ORF">C8N31_11138</name>
    <name evidence="2" type="ORF">PM02_13305</name>
</gene>
<comment type="caution">
    <text evidence="2">The sequence shown here is derived from an EMBL/GenBank/DDBJ whole genome shotgun (WGS) entry which is preliminary data.</text>
</comment>